<dbReference type="PANTHER" id="PTHR40082">
    <property type="entry name" value="BLR5956 PROTEIN"/>
    <property type="match status" value="1"/>
</dbReference>
<dbReference type="GO" id="GO:0006780">
    <property type="term" value="P:uroporphyrinogen III biosynthetic process"/>
    <property type="evidence" value="ECO:0007669"/>
    <property type="project" value="InterPro"/>
</dbReference>
<evidence type="ECO:0000313" key="2">
    <source>
        <dbReference type="EMBL" id="TQS83997.1"/>
    </source>
</evidence>
<dbReference type="Gene3D" id="3.40.50.10090">
    <property type="match status" value="2"/>
</dbReference>
<evidence type="ECO:0000259" key="1">
    <source>
        <dbReference type="Pfam" id="PF02602"/>
    </source>
</evidence>
<reference evidence="2" key="1">
    <citation type="submission" date="2016-03" db="EMBL/GenBank/DDBJ databases">
        <authorList>
            <person name="Borrel G."/>
            <person name="Mccann A."/>
            <person name="O'Toole P.W."/>
        </authorList>
    </citation>
    <scope>NUCLEOTIDE SEQUENCE</scope>
    <source>
        <strain evidence="2">183</strain>
    </source>
</reference>
<dbReference type="GO" id="GO:0004852">
    <property type="term" value="F:uroporphyrinogen-III synthase activity"/>
    <property type="evidence" value="ECO:0007669"/>
    <property type="project" value="InterPro"/>
</dbReference>
<dbReference type="Proteomes" id="UP000752814">
    <property type="component" value="Unassembled WGS sequence"/>
</dbReference>
<dbReference type="RefSeq" id="WP_400194486.1">
    <property type="nucleotide sequence ID" value="NZ_CAYAYE010000042.1"/>
</dbReference>
<name>A0A8J8PGD4_9ARCH</name>
<gene>
    <name evidence="2" type="ORF">A3207_06670</name>
</gene>
<proteinExistence type="predicted"/>
<dbReference type="SUPFAM" id="SSF69618">
    <property type="entry name" value="HemD-like"/>
    <property type="match status" value="1"/>
</dbReference>
<dbReference type="CDD" id="cd06578">
    <property type="entry name" value="HemD"/>
    <property type="match status" value="1"/>
</dbReference>
<accession>A0A8J8PGD4</accession>
<dbReference type="AlphaFoldDB" id="A0A8J8PGD4"/>
<comment type="caution">
    <text evidence="2">The sequence shown here is derived from an EMBL/GenBank/DDBJ whole genome shotgun (WGS) entry which is preliminary data.</text>
</comment>
<evidence type="ECO:0000313" key="3">
    <source>
        <dbReference type="Proteomes" id="UP000752814"/>
    </source>
</evidence>
<sequence>MKTLAVMRPKNRLDESEQMARSAGFNPICASPVEIVFNKSQQYAEFIDNLSKSLVDYLIITSTNGAEAMISLSSDFMSQDDFIKLISETNIIAIGPVSAGALSNLNIHVSEIPSEYSSRGIVESLSGKVKGKNVYILRSDHGDKILSQGLTDAGANVTDIPVYRLMKTKDEDLMNLARMTLAGEIDAFAFTSALSASSFIEAVCSLSDEAVSKINSATVAAIGYPTKERLESLGIKVDIVPKDATYSSMLDSLVAAFAHS</sequence>
<organism evidence="2 3">
    <name type="scientific">Candidatus Methanomassiliicoccus intestinalis</name>
    <dbReference type="NCBI Taxonomy" id="1406512"/>
    <lineage>
        <taxon>Archaea</taxon>
        <taxon>Methanobacteriati</taxon>
        <taxon>Thermoplasmatota</taxon>
        <taxon>Thermoplasmata</taxon>
        <taxon>Methanomassiliicoccales</taxon>
        <taxon>Methanomassiliicoccaceae</taxon>
        <taxon>Methanomassiliicoccus</taxon>
    </lineage>
</organism>
<dbReference type="EMBL" id="LVVT01000007">
    <property type="protein sequence ID" value="TQS83997.1"/>
    <property type="molecule type" value="Genomic_DNA"/>
</dbReference>
<dbReference type="PANTHER" id="PTHR40082:SF1">
    <property type="entry name" value="BLR5956 PROTEIN"/>
    <property type="match status" value="1"/>
</dbReference>
<dbReference type="Pfam" id="PF02602">
    <property type="entry name" value="HEM4"/>
    <property type="match status" value="1"/>
</dbReference>
<feature type="domain" description="Tetrapyrrole biosynthesis uroporphyrinogen III synthase" evidence="1">
    <location>
        <begin position="18"/>
        <end position="250"/>
    </location>
</feature>
<dbReference type="InterPro" id="IPR036108">
    <property type="entry name" value="4pyrrol_syn_uPrphyn_synt_sf"/>
</dbReference>
<dbReference type="InterPro" id="IPR003754">
    <property type="entry name" value="4pyrrol_synth_uPrphyn_synth"/>
</dbReference>
<dbReference type="InterPro" id="IPR039793">
    <property type="entry name" value="UROS/Hem4"/>
</dbReference>
<protein>
    <recommendedName>
        <fullName evidence="1">Tetrapyrrole biosynthesis uroporphyrinogen III synthase domain-containing protein</fullName>
    </recommendedName>
</protein>